<feature type="domain" description="Glycosyl transferase family 1" evidence="2">
    <location>
        <begin position="191"/>
        <end position="357"/>
    </location>
</feature>
<keyword evidence="1" id="KW-0812">Transmembrane</keyword>
<gene>
    <name evidence="4" type="ORF">A2744_01360</name>
</gene>
<dbReference type="AlphaFoldDB" id="A0A1G1XYM8"/>
<keyword evidence="1" id="KW-1133">Transmembrane helix</keyword>
<dbReference type="PANTHER" id="PTHR12526">
    <property type="entry name" value="GLYCOSYLTRANSFERASE"/>
    <property type="match status" value="1"/>
</dbReference>
<evidence type="ECO:0000313" key="5">
    <source>
        <dbReference type="Proteomes" id="UP000178240"/>
    </source>
</evidence>
<keyword evidence="1" id="KW-0472">Membrane</keyword>
<evidence type="ECO:0000259" key="3">
    <source>
        <dbReference type="Pfam" id="PF13439"/>
    </source>
</evidence>
<sequence length="379" mass="43963">MKLLYFANSRIPTEKAHGVQLFKMCESFANQGAEVELVVPGRLNRGFKKINPFDYYRVSQNFKIVKLFSPDPHFLTRLPQGTYIKFQALFFIIWLFFYLLFKPKKKDYVFYVRHEYLLPLLNYFSKQVCWEAHNLSRRKELYVKSWRRCHRIFAITQGLKDELISLGISAEKIFISPDGVDIKEFNLDLTKEQARKKLSLPLDKKLVVYAGHLYEWKGADVLAAASEFLDNSHLIVFVGGTDFDLKRFRPAAEFYQNIFIVGQQSYKKVPEYLKAADVLVLPNSAKSDISKRYTSPMKMFEYMVAGRPIVASDLPSIREVLNQDSAVLVKPDDPKALAAGIDQVLKNQKLSEIISKRSFELVQNYTWNKRAEKIISKII</sequence>
<evidence type="ECO:0000313" key="4">
    <source>
        <dbReference type="EMBL" id="OGY45185.1"/>
    </source>
</evidence>
<accession>A0A1G1XYM8</accession>
<dbReference type="Pfam" id="PF13439">
    <property type="entry name" value="Glyco_transf_4"/>
    <property type="match status" value="1"/>
</dbReference>
<feature type="transmembrane region" description="Helical" evidence="1">
    <location>
        <begin position="83"/>
        <end position="101"/>
    </location>
</feature>
<dbReference type="Pfam" id="PF00534">
    <property type="entry name" value="Glycos_transf_1"/>
    <property type="match status" value="1"/>
</dbReference>
<proteinExistence type="predicted"/>
<evidence type="ECO:0008006" key="6">
    <source>
        <dbReference type="Google" id="ProtNLM"/>
    </source>
</evidence>
<name>A0A1G1XYM8_9BACT</name>
<evidence type="ECO:0000259" key="2">
    <source>
        <dbReference type="Pfam" id="PF00534"/>
    </source>
</evidence>
<dbReference type="Gene3D" id="3.40.50.2000">
    <property type="entry name" value="Glycogen Phosphorylase B"/>
    <property type="match status" value="2"/>
</dbReference>
<dbReference type="InterPro" id="IPR028098">
    <property type="entry name" value="Glyco_trans_4-like_N"/>
</dbReference>
<dbReference type="SUPFAM" id="SSF53756">
    <property type="entry name" value="UDP-Glycosyltransferase/glycogen phosphorylase"/>
    <property type="match status" value="1"/>
</dbReference>
<reference evidence="4 5" key="1">
    <citation type="journal article" date="2016" name="Nat. Commun.">
        <title>Thousands of microbial genomes shed light on interconnected biogeochemical processes in an aquifer system.</title>
        <authorList>
            <person name="Anantharaman K."/>
            <person name="Brown C.T."/>
            <person name="Hug L.A."/>
            <person name="Sharon I."/>
            <person name="Castelle C.J."/>
            <person name="Probst A.J."/>
            <person name="Thomas B.C."/>
            <person name="Singh A."/>
            <person name="Wilkins M.J."/>
            <person name="Karaoz U."/>
            <person name="Brodie E.L."/>
            <person name="Williams K.H."/>
            <person name="Hubbard S.S."/>
            <person name="Banfield J.F."/>
        </authorList>
    </citation>
    <scope>NUCLEOTIDE SEQUENCE [LARGE SCALE GENOMIC DNA]</scope>
</reference>
<protein>
    <recommendedName>
        <fullName evidence="6">Glycosyltransferase subfamily 4-like N-terminal domain-containing protein</fullName>
    </recommendedName>
</protein>
<dbReference type="EMBL" id="MHIE01000025">
    <property type="protein sequence ID" value="OGY45185.1"/>
    <property type="molecule type" value="Genomic_DNA"/>
</dbReference>
<feature type="domain" description="Glycosyltransferase subfamily 4-like N-terminal" evidence="3">
    <location>
        <begin position="20"/>
        <end position="183"/>
    </location>
</feature>
<dbReference type="GO" id="GO:0016757">
    <property type="term" value="F:glycosyltransferase activity"/>
    <property type="evidence" value="ECO:0007669"/>
    <property type="project" value="InterPro"/>
</dbReference>
<dbReference type="STRING" id="1797535.A2744_01360"/>
<dbReference type="InterPro" id="IPR001296">
    <property type="entry name" value="Glyco_trans_1"/>
</dbReference>
<dbReference type="PANTHER" id="PTHR12526:SF622">
    <property type="entry name" value="GLYCOSYLTRANSFERASE (GROUP I)"/>
    <property type="match status" value="1"/>
</dbReference>
<comment type="caution">
    <text evidence="4">The sequence shown here is derived from an EMBL/GenBank/DDBJ whole genome shotgun (WGS) entry which is preliminary data.</text>
</comment>
<evidence type="ECO:0000256" key="1">
    <source>
        <dbReference type="SAM" id="Phobius"/>
    </source>
</evidence>
<dbReference type="Proteomes" id="UP000178240">
    <property type="component" value="Unassembled WGS sequence"/>
</dbReference>
<organism evidence="4 5">
    <name type="scientific">Candidatus Buchananbacteria bacterium RIFCSPHIGHO2_01_FULL_44_11</name>
    <dbReference type="NCBI Taxonomy" id="1797535"/>
    <lineage>
        <taxon>Bacteria</taxon>
        <taxon>Candidatus Buchananiibacteriota</taxon>
    </lineage>
</organism>
<dbReference type="CDD" id="cd03794">
    <property type="entry name" value="GT4_WbuB-like"/>
    <property type="match status" value="1"/>
</dbReference>